<dbReference type="EC" id="1.8.1.9" evidence="10"/>
<keyword evidence="11" id="KW-0521">NADP</keyword>
<keyword evidence="8 10" id="KW-0676">Redox-active center</keyword>
<organism evidence="13 14">
    <name type="scientific">Eremococcus coleocola ACS-139-V-Col8</name>
    <dbReference type="NCBI Taxonomy" id="908337"/>
    <lineage>
        <taxon>Bacteria</taxon>
        <taxon>Bacillati</taxon>
        <taxon>Bacillota</taxon>
        <taxon>Bacilli</taxon>
        <taxon>Lactobacillales</taxon>
        <taxon>Aerococcaceae</taxon>
        <taxon>Eremococcus</taxon>
    </lineage>
</organism>
<name>E4KMW1_9LACT</name>
<comment type="subunit">
    <text evidence="2 10">Homodimer.</text>
</comment>
<evidence type="ECO:0000256" key="8">
    <source>
        <dbReference type="ARBA" id="ARBA00023284"/>
    </source>
</evidence>
<dbReference type="Gene3D" id="3.50.50.60">
    <property type="entry name" value="FAD/NAD(P)-binding domain"/>
    <property type="match status" value="2"/>
</dbReference>
<dbReference type="Pfam" id="PF07992">
    <property type="entry name" value="Pyr_redox_2"/>
    <property type="match status" value="1"/>
</dbReference>
<dbReference type="PRINTS" id="PR00469">
    <property type="entry name" value="PNDRDTASEII"/>
</dbReference>
<comment type="caution">
    <text evidence="13">The sequence shown here is derived from an EMBL/GenBank/DDBJ whole genome shotgun (WGS) entry which is preliminary data.</text>
</comment>
<evidence type="ECO:0000256" key="9">
    <source>
        <dbReference type="ARBA" id="ARBA00048132"/>
    </source>
</evidence>
<evidence type="ECO:0000256" key="5">
    <source>
        <dbReference type="ARBA" id="ARBA00022827"/>
    </source>
</evidence>
<proteinExistence type="inferred from homology"/>
<dbReference type="GO" id="GO:0019430">
    <property type="term" value="P:removal of superoxide radicals"/>
    <property type="evidence" value="ECO:0007669"/>
    <property type="project" value="UniProtKB-UniRule"/>
</dbReference>
<dbReference type="GO" id="GO:0005737">
    <property type="term" value="C:cytoplasm"/>
    <property type="evidence" value="ECO:0007669"/>
    <property type="project" value="InterPro"/>
</dbReference>
<accession>E4KMW1</accession>
<keyword evidence="7" id="KW-1015">Disulfide bond</keyword>
<dbReference type="InterPro" id="IPR005982">
    <property type="entry name" value="Thioredox_Rdtase"/>
</dbReference>
<dbReference type="InterPro" id="IPR008255">
    <property type="entry name" value="Pyr_nucl-diS_OxRdtase_2_AS"/>
</dbReference>
<keyword evidence="5 10" id="KW-0274">FAD</keyword>
<evidence type="ECO:0000256" key="1">
    <source>
        <dbReference type="ARBA" id="ARBA00009333"/>
    </source>
</evidence>
<evidence type="ECO:0000313" key="13">
    <source>
        <dbReference type="EMBL" id="EFR31609.1"/>
    </source>
</evidence>
<comment type="catalytic activity">
    <reaction evidence="9 10">
        <text>[thioredoxin]-dithiol + NADP(+) = [thioredoxin]-disulfide + NADPH + H(+)</text>
        <dbReference type="Rhea" id="RHEA:20345"/>
        <dbReference type="Rhea" id="RHEA-COMP:10698"/>
        <dbReference type="Rhea" id="RHEA-COMP:10700"/>
        <dbReference type="ChEBI" id="CHEBI:15378"/>
        <dbReference type="ChEBI" id="CHEBI:29950"/>
        <dbReference type="ChEBI" id="CHEBI:50058"/>
        <dbReference type="ChEBI" id="CHEBI:57783"/>
        <dbReference type="ChEBI" id="CHEBI:58349"/>
        <dbReference type="EC" id="1.8.1.9"/>
    </reaction>
</comment>
<dbReference type="RefSeq" id="WP_006417741.1">
    <property type="nucleotide sequence ID" value="NZ_AENN01000006.1"/>
</dbReference>
<dbReference type="NCBIfam" id="TIGR01292">
    <property type="entry name" value="TRX_reduct"/>
    <property type="match status" value="1"/>
</dbReference>
<gene>
    <name evidence="13" type="primary">trxB</name>
    <name evidence="13" type="ORF">HMPREF9257_0174</name>
</gene>
<evidence type="ECO:0000259" key="12">
    <source>
        <dbReference type="Pfam" id="PF07992"/>
    </source>
</evidence>
<dbReference type="InterPro" id="IPR036188">
    <property type="entry name" value="FAD/NAD-bd_sf"/>
</dbReference>
<evidence type="ECO:0000256" key="2">
    <source>
        <dbReference type="ARBA" id="ARBA00011738"/>
    </source>
</evidence>
<dbReference type="InterPro" id="IPR050097">
    <property type="entry name" value="Ferredoxin-NADP_redctase_2"/>
</dbReference>
<dbReference type="AlphaFoldDB" id="E4KMW1"/>
<protein>
    <recommendedName>
        <fullName evidence="3 10">Thioredoxin reductase</fullName>
        <ecNumber evidence="10">1.8.1.9</ecNumber>
    </recommendedName>
</protein>
<reference evidence="13 14" key="1">
    <citation type="submission" date="2010-10" db="EMBL/GenBank/DDBJ databases">
        <authorList>
            <person name="Durkin A.S."/>
            <person name="Madupu R."/>
            <person name="Torralba M."/>
            <person name="Gillis M."/>
            <person name="Methe B."/>
            <person name="Sutton G."/>
            <person name="Nelson K.E."/>
        </authorList>
    </citation>
    <scope>NUCLEOTIDE SEQUENCE [LARGE SCALE GENOMIC DNA]</scope>
    <source>
        <strain evidence="13 14">ACS-139-V-Col8</strain>
    </source>
</reference>
<sequence length="313" mass="33734">MTETENTIMEADVIVIGAGPGGMTAALYASRANLKTILIEKGAPGGELINTADVENYPGYTKIAGPDLAQNFYDSAMAFGAQHEYGDVNKIEIDGLIRRVFVGDKVYQAPVLILAMGAHHRELQVPGEKDLNGRGVSYCAVCDGFFFRDKDIVVVGGGDSAVEEGTYLTQFAKSVSIIHRRDQLRAQKILQDRAFANDKIHFIWDSVVEEIQGDPMVQAVQVKNVKTGEEKTMPTDGVFVYVGLVPNAAIAEGLGISDPEGWIVTNDLMETKIPGVFAVGDVRQKHLRQVATAVGDGALAGQGAYNYLQALND</sequence>
<dbReference type="PANTHER" id="PTHR48105">
    <property type="entry name" value="THIOREDOXIN REDUCTASE 1-RELATED-RELATED"/>
    <property type="match status" value="1"/>
</dbReference>
<dbReference type="InterPro" id="IPR023753">
    <property type="entry name" value="FAD/NAD-binding_dom"/>
</dbReference>
<dbReference type="PROSITE" id="PS00573">
    <property type="entry name" value="PYRIDINE_REDOX_2"/>
    <property type="match status" value="1"/>
</dbReference>
<evidence type="ECO:0000256" key="11">
    <source>
        <dbReference type="RuleBase" id="RU003881"/>
    </source>
</evidence>
<evidence type="ECO:0000313" key="14">
    <source>
        <dbReference type="Proteomes" id="UP000005990"/>
    </source>
</evidence>
<evidence type="ECO:0000256" key="6">
    <source>
        <dbReference type="ARBA" id="ARBA00023002"/>
    </source>
</evidence>
<comment type="cofactor">
    <cofactor evidence="11">
        <name>FAD</name>
        <dbReference type="ChEBI" id="CHEBI:57692"/>
    </cofactor>
    <text evidence="11">Binds 1 FAD per subunit.</text>
</comment>
<dbReference type="eggNOG" id="COG0492">
    <property type="taxonomic scope" value="Bacteria"/>
</dbReference>
<evidence type="ECO:0000256" key="3">
    <source>
        <dbReference type="ARBA" id="ARBA00018719"/>
    </source>
</evidence>
<keyword evidence="4 10" id="KW-0285">Flavoprotein</keyword>
<dbReference type="EMBL" id="AENN01000006">
    <property type="protein sequence ID" value="EFR31609.1"/>
    <property type="molecule type" value="Genomic_DNA"/>
</dbReference>
<dbReference type="PRINTS" id="PR00368">
    <property type="entry name" value="FADPNR"/>
</dbReference>
<dbReference type="SUPFAM" id="SSF51905">
    <property type="entry name" value="FAD/NAD(P)-binding domain"/>
    <property type="match status" value="1"/>
</dbReference>
<dbReference type="Proteomes" id="UP000005990">
    <property type="component" value="Unassembled WGS sequence"/>
</dbReference>
<keyword evidence="6 10" id="KW-0560">Oxidoreductase</keyword>
<evidence type="ECO:0000256" key="7">
    <source>
        <dbReference type="ARBA" id="ARBA00023157"/>
    </source>
</evidence>
<dbReference type="GO" id="GO:0004791">
    <property type="term" value="F:thioredoxin-disulfide reductase (NADPH) activity"/>
    <property type="evidence" value="ECO:0007669"/>
    <property type="project" value="UniProtKB-UniRule"/>
</dbReference>
<evidence type="ECO:0000256" key="10">
    <source>
        <dbReference type="RuleBase" id="RU003880"/>
    </source>
</evidence>
<dbReference type="STRING" id="908337.HMPREF9257_0174"/>
<feature type="domain" description="FAD/NAD(P)-binding" evidence="12">
    <location>
        <begin position="12"/>
        <end position="297"/>
    </location>
</feature>
<comment type="similarity">
    <text evidence="1 10">Belongs to the class-II pyridine nucleotide-disulfide oxidoreductase family.</text>
</comment>
<dbReference type="OrthoDB" id="9806179at2"/>
<evidence type="ECO:0000256" key="4">
    <source>
        <dbReference type="ARBA" id="ARBA00022630"/>
    </source>
</evidence>
<keyword evidence="14" id="KW-1185">Reference proteome</keyword>